<evidence type="ECO:0000313" key="3">
    <source>
        <dbReference type="Proteomes" id="UP001139031"/>
    </source>
</evidence>
<comment type="caution">
    <text evidence="2">The sequence shown here is derived from an EMBL/GenBank/DDBJ whole genome shotgun (WGS) entry which is preliminary data.</text>
</comment>
<keyword evidence="3" id="KW-1185">Reference proteome</keyword>
<protein>
    <recommendedName>
        <fullName evidence="4">Leucine-rich repeat domain-containing protein</fullName>
    </recommendedName>
</protein>
<sequence>MSRVVLAAVVLVTCGPRPPVEQTEPMSTTTGATGSSSAVSEPTTSLTPLDCDSVCDFPWTHDGDLEITPATDSAALRCLRRVTNDLTIHDFTRPFPAELLALRDVDGLFALQHNDGLVGLSGLECLRRVDVLIFEGNDTLTDLTATRARFWPHKR</sequence>
<accession>A0ABS7TXS7</accession>
<dbReference type="EMBL" id="JAIRAU010000037">
    <property type="protein sequence ID" value="MBZ5713001.1"/>
    <property type="molecule type" value="Genomic_DNA"/>
</dbReference>
<dbReference type="Proteomes" id="UP001139031">
    <property type="component" value="Unassembled WGS sequence"/>
</dbReference>
<feature type="region of interest" description="Disordered" evidence="1">
    <location>
        <begin position="17"/>
        <end position="45"/>
    </location>
</feature>
<reference evidence="2" key="1">
    <citation type="submission" date="2021-08" db="EMBL/GenBank/DDBJ databases">
        <authorList>
            <person name="Stevens D.C."/>
        </authorList>
    </citation>
    <scope>NUCLEOTIDE SEQUENCE</scope>
    <source>
        <strain evidence="2">DSM 53165</strain>
    </source>
</reference>
<dbReference type="RefSeq" id="WP_224194752.1">
    <property type="nucleotide sequence ID" value="NZ_JAIRAU010000037.1"/>
</dbReference>
<proteinExistence type="predicted"/>
<organism evidence="2 3">
    <name type="scientific">Nannocystis pusilla</name>
    <dbReference type="NCBI Taxonomy" id="889268"/>
    <lineage>
        <taxon>Bacteria</taxon>
        <taxon>Pseudomonadati</taxon>
        <taxon>Myxococcota</taxon>
        <taxon>Polyangia</taxon>
        <taxon>Nannocystales</taxon>
        <taxon>Nannocystaceae</taxon>
        <taxon>Nannocystis</taxon>
    </lineage>
</organism>
<gene>
    <name evidence="2" type="ORF">K7C98_27505</name>
</gene>
<evidence type="ECO:0000313" key="2">
    <source>
        <dbReference type="EMBL" id="MBZ5713001.1"/>
    </source>
</evidence>
<feature type="compositionally biased region" description="Low complexity" evidence="1">
    <location>
        <begin position="27"/>
        <end position="38"/>
    </location>
</feature>
<name>A0ABS7TXS7_9BACT</name>
<evidence type="ECO:0000256" key="1">
    <source>
        <dbReference type="SAM" id="MobiDB-lite"/>
    </source>
</evidence>
<evidence type="ECO:0008006" key="4">
    <source>
        <dbReference type="Google" id="ProtNLM"/>
    </source>
</evidence>